<evidence type="ECO:0000256" key="1">
    <source>
        <dbReference type="ARBA" id="ARBA00000085"/>
    </source>
</evidence>
<dbReference type="Pfam" id="PF13589">
    <property type="entry name" value="HATPase_c_3"/>
    <property type="match status" value="1"/>
</dbReference>
<dbReference type="EC" id="2.7.13.3" evidence="2"/>
<dbReference type="PROSITE" id="PS50109">
    <property type="entry name" value="HIS_KIN"/>
    <property type="match status" value="1"/>
</dbReference>
<feature type="domain" description="Histidine kinase" evidence="9">
    <location>
        <begin position="512"/>
        <end position="733"/>
    </location>
</feature>
<dbReference type="InterPro" id="IPR004358">
    <property type="entry name" value="Sig_transdc_His_kin-like_C"/>
</dbReference>
<evidence type="ECO:0000256" key="5">
    <source>
        <dbReference type="ARBA" id="ARBA00022741"/>
    </source>
</evidence>
<proteinExistence type="predicted"/>
<dbReference type="Proteomes" id="UP000478836">
    <property type="component" value="Unassembled WGS sequence"/>
</dbReference>
<dbReference type="RefSeq" id="WP_151458239.1">
    <property type="nucleotide sequence ID" value="NZ_WAAO01000001.1"/>
</dbReference>
<evidence type="ECO:0000313" key="10">
    <source>
        <dbReference type="EMBL" id="KAB1866264.1"/>
    </source>
</evidence>
<dbReference type="PRINTS" id="PR00344">
    <property type="entry name" value="BCTRLSENSOR"/>
</dbReference>
<keyword evidence="8" id="KW-0902">Two-component regulatory system</keyword>
<comment type="caution">
    <text evidence="10">The sequence shown here is derived from an EMBL/GenBank/DDBJ whole genome shotgun (WGS) entry which is preliminary data.</text>
</comment>
<evidence type="ECO:0000313" key="11">
    <source>
        <dbReference type="Proteomes" id="UP000478836"/>
    </source>
</evidence>
<keyword evidence="5" id="KW-0547">Nucleotide-binding</keyword>
<accession>A0ABQ6VDC7</accession>
<dbReference type="SUPFAM" id="SSF55874">
    <property type="entry name" value="ATPase domain of HSP90 chaperone/DNA topoisomerase II/histidine kinase"/>
    <property type="match status" value="2"/>
</dbReference>
<organism evidence="10 11">
    <name type="scientific">Microbacterium algeriense</name>
    <dbReference type="NCBI Taxonomy" id="2615184"/>
    <lineage>
        <taxon>Bacteria</taxon>
        <taxon>Bacillati</taxon>
        <taxon>Actinomycetota</taxon>
        <taxon>Actinomycetes</taxon>
        <taxon>Micrococcales</taxon>
        <taxon>Microbacteriaceae</taxon>
        <taxon>Microbacterium</taxon>
    </lineage>
</organism>
<protein>
    <recommendedName>
        <fullName evidence="2">histidine kinase</fullName>
        <ecNumber evidence="2">2.7.13.3</ecNumber>
    </recommendedName>
</protein>
<dbReference type="GeneID" id="77474808"/>
<comment type="catalytic activity">
    <reaction evidence="1">
        <text>ATP + protein L-histidine = ADP + protein N-phospho-L-histidine.</text>
        <dbReference type="EC" id="2.7.13.3"/>
    </reaction>
</comment>
<keyword evidence="11" id="KW-1185">Reference proteome</keyword>
<keyword evidence="6 10" id="KW-0418">Kinase</keyword>
<dbReference type="GO" id="GO:0016301">
    <property type="term" value="F:kinase activity"/>
    <property type="evidence" value="ECO:0007669"/>
    <property type="project" value="UniProtKB-KW"/>
</dbReference>
<dbReference type="PANTHER" id="PTHR43065:SF10">
    <property type="entry name" value="PEROXIDE STRESS-ACTIVATED HISTIDINE KINASE MAK3"/>
    <property type="match status" value="1"/>
</dbReference>
<evidence type="ECO:0000256" key="6">
    <source>
        <dbReference type="ARBA" id="ARBA00022777"/>
    </source>
</evidence>
<evidence type="ECO:0000256" key="2">
    <source>
        <dbReference type="ARBA" id="ARBA00012438"/>
    </source>
</evidence>
<evidence type="ECO:0000256" key="7">
    <source>
        <dbReference type="ARBA" id="ARBA00022840"/>
    </source>
</evidence>
<evidence type="ECO:0000259" key="9">
    <source>
        <dbReference type="PROSITE" id="PS50109"/>
    </source>
</evidence>
<evidence type="ECO:0000256" key="4">
    <source>
        <dbReference type="ARBA" id="ARBA00022679"/>
    </source>
</evidence>
<dbReference type="EMBL" id="WAAO01000001">
    <property type="protein sequence ID" value="KAB1866264.1"/>
    <property type="molecule type" value="Genomic_DNA"/>
</dbReference>
<gene>
    <name evidence="10" type="ORF">F6A08_00025</name>
</gene>
<reference evidence="11" key="1">
    <citation type="submission" date="2019-09" db="EMBL/GenBank/DDBJ databases">
        <title>Whole genome sequencing of Microbacterium maritypicum.</title>
        <authorList>
            <person name="Lenchi N."/>
        </authorList>
    </citation>
    <scope>NUCLEOTIDE SEQUENCE [LARGE SCALE GENOMIC DNA]</scope>
    <source>
        <strain evidence="11">G1</strain>
    </source>
</reference>
<sequence>MATTDSSGRGRLRPRARLLRTLGNDLISNDKVAIIELVKNSFDADAKNVVVRFIGPLTPTDGRIEVWDDGTGMDAETVESAWLEIATDNKQKRTHSDGGRRVLGEKGIGRLASARIGSELSLITRRGDAQEVELLVDWADFDREGAFLDEIDLAWEIGGSDLFAPNGTASEIFASNAEEWHSGSGTLLRIEKLNRSWTEEDVAELRTSLTRLVRPRPAHLESPESDFVIHLDFVSTVDELEKFSGSVQPPQDFQQPHYRLSGDVDESGVATLRYEQLAPEIDETLEEKALWVSDRRAPLCGGFQFELSVWDRDRQGFDKTVAAAERSGTALIAANLRGFRADLNEVAGVSVYRDGFRVLPFGEKDDDWLRLDIRRVQNPTLAVSNNQIIGHVFIAADSNPLLRDQSNREGLLDGPAYDDLRTIIRAALSMLEVRRYAARPRAEKPASTRGGLFDRFELTTLRDAIEAKHPGDKQIMGLLDEKDRAIQAGVEEVQQVLSRYSRLATLGSLVDNVLHDGRTIVAQIIARARIRRRELAKEAVPCRERLQVADEALARTMDQANQIDQLFGRIEPFGGRKRGRPRQTQIADILERAVAIHRVDAEERGIELSADVHDFEVTVDESEMLTVLANLIGNALYWTSTNRPDSPRKVRVSAVRNADASLSVFVGDTGPGVEDDVRDLIFDPYFSTKPDGIGLGLSIAGSLVQDVYDGDLRLVDNPQFEGATFEAIFRRRS</sequence>
<dbReference type="SMART" id="SM00387">
    <property type="entry name" value="HATPase_c"/>
    <property type="match status" value="1"/>
</dbReference>
<keyword evidence="3" id="KW-0597">Phosphoprotein</keyword>
<dbReference type="InterPro" id="IPR003594">
    <property type="entry name" value="HATPase_dom"/>
</dbReference>
<name>A0ABQ6VDC7_9MICO</name>
<dbReference type="InterPro" id="IPR036890">
    <property type="entry name" value="HATPase_C_sf"/>
</dbReference>
<keyword evidence="7" id="KW-0067">ATP-binding</keyword>
<dbReference type="PANTHER" id="PTHR43065">
    <property type="entry name" value="SENSOR HISTIDINE KINASE"/>
    <property type="match status" value="1"/>
</dbReference>
<dbReference type="Gene3D" id="3.30.565.10">
    <property type="entry name" value="Histidine kinase-like ATPase, C-terminal domain"/>
    <property type="match status" value="2"/>
</dbReference>
<dbReference type="Pfam" id="PF02518">
    <property type="entry name" value="HATPase_c"/>
    <property type="match status" value="1"/>
</dbReference>
<dbReference type="InterPro" id="IPR005467">
    <property type="entry name" value="His_kinase_dom"/>
</dbReference>
<evidence type="ECO:0000256" key="8">
    <source>
        <dbReference type="ARBA" id="ARBA00023012"/>
    </source>
</evidence>
<keyword evidence="4" id="KW-0808">Transferase</keyword>
<evidence type="ECO:0000256" key="3">
    <source>
        <dbReference type="ARBA" id="ARBA00022553"/>
    </source>
</evidence>